<organism evidence="3 6">
    <name type="scientific">Ruthenibacterium lactatiformans</name>
    <dbReference type="NCBI Taxonomy" id="1550024"/>
    <lineage>
        <taxon>Bacteria</taxon>
        <taxon>Bacillati</taxon>
        <taxon>Bacillota</taxon>
        <taxon>Clostridia</taxon>
        <taxon>Eubacteriales</taxon>
        <taxon>Oscillospiraceae</taxon>
        <taxon>Ruthenibacterium</taxon>
    </lineage>
</organism>
<keyword evidence="1" id="KW-0812">Transmembrane</keyword>
<feature type="domain" description="DUF4367" evidence="2">
    <location>
        <begin position="125"/>
        <end position="228"/>
    </location>
</feature>
<proteinExistence type="predicted"/>
<protein>
    <submittedName>
        <fullName evidence="4">DUF4367 domain-containing protein</fullName>
    </submittedName>
</protein>
<dbReference type="AlphaFoldDB" id="A0A0D8ITZ1"/>
<evidence type="ECO:0000259" key="2">
    <source>
        <dbReference type="Pfam" id="PF14285"/>
    </source>
</evidence>
<dbReference type="Pfam" id="PF14285">
    <property type="entry name" value="DUF4367"/>
    <property type="match status" value="1"/>
</dbReference>
<reference evidence="3" key="1">
    <citation type="submission" date="2015-02" db="EMBL/GenBank/DDBJ databases">
        <title>A novel member of the family Ruminococcaceae isolated from human feces.</title>
        <authorList>
            <person name="Shkoporov A.N."/>
            <person name="Chaplin A.V."/>
            <person name="Motuzova O.V."/>
            <person name="Kafarskaia L.I."/>
            <person name="Khokhlova E.V."/>
            <person name="Efimov B.A."/>
        </authorList>
    </citation>
    <scope>NUCLEOTIDE SEQUENCE [LARGE SCALE GENOMIC DNA]</scope>
    <source>
        <strain evidence="3">585-1</strain>
    </source>
</reference>
<evidence type="ECO:0000313" key="7">
    <source>
        <dbReference type="Proteomes" id="UP000431913"/>
    </source>
</evidence>
<dbReference type="EMBL" id="WMZR01000039">
    <property type="protein sequence ID" value="MTS53167.1"/>
    <property type="molecule type" value="Genomic_DNA"/>
</dbReference>
<dbReference type="Proteomes" id="UP000449193">
    <property type="component" value="Unassembled WGS sequence"/>
</dbReference>
<reference evidence="5 8" key="2">
    <citation type="journal article" date="2019" name="Nat. Med.">
        <title>A library of human gut bacterial isolates paired with longitudinal multiomics data enables mechanistic microbiome research.</title>
        <authorList>
            <person name="Poyet M."/>
            <person name="Groussin M."/>
            <person name="Gibbons S.M."/>
            <person name="Avila-Pacheco J."/>
            <person name="Jiang X."/>
            <person name="Kearney S.M."/>
            <person name="Perrotta A.R."/>
            <person name="Berdy B."/>
            <person name="Zhao S."/>
            <person name="Lieberman T.D."/>
            <person name="Swanson P.K."/>
            <person name="Smith M."/>
            <person name="Roesemann S."/>
            <person name="Alexander J.E."/>
            <person name="Rich S.A."/>
            <person name="Livny J."/>
            <person name="Vlamakis H."/>
            <person name="Clish C."/>
            <person name="Bullock K."/>
            <person name="Deik A."/>
            <person name="Scott J."/>
            <person name="Pierce K.A."/>
            <person name="Xavier R.J."/>
            <person name="Alm E.J."/>
        </authorList>
    </citation>
    <scope>NUCLEOTIDE SEQUENCE [LARGE SCALE GENOMIC DNA]</scope>
    <source>
        <strain evidence="5 8">BIOML-A7</strain>
    </source>
</reference>
<keyword evidence="6" id="KW-1185">Reference proteome</keyword>
<keyword evidence="1" id="KW-1133">Transmembrane helix</keyword>
<evidence type="ECO:0000313" key="8">
    <source>
        <dbReference type="Proteomes" id="UP000449193"/>
    </source>
</evidence>
<evidence type="ECO:0000313" key="4">
    <source>
        <dbReference type="EMBL" id="MST93600.1"/>
    </source>
</evidence>
<feature type="transmembrane region" description="Helical" evidence="1">
    <location>
        <begin position="66"/>
        <end position="88"/>
    </location>
</feature>
<sequence>MSKNMISVDALLEFAVLEASAYEQRQLPPLNDLNQLYPASDFLKQKIHKIDSDEKRRQKLFMLKKAGKRITASIACLLAVFTCIFAPVEAVQDAVISTVIEWRDKFNQIIFSSDSELHSLPATIHIKYWPSGYYVESTYQDNSRFHMAAVNKDGLYSTVEILLMDEPQTVLLDNEYSDYYRISFGSNDALWTCHESGNNILTWADQNVLYQVTTAASLNEAIYIAENIEMG</sequence>
<evidence type="ECO:0000313" key="5">
    <source>
        <dbReference type="EMBL" id="MTS53167.1"/>
    </source>
</evidence>
<dbReference type="RefSeq" id="WP_050006785.1">
    <property type="nucleotide sequence ID" value="NZ_CAUEXJ010000045.1"/>
</dbReference>
<comment type="caution">
    <text evidence="3">The sequence shown here is derived from an EMBL/GenBank/DDBJ whole genome shotgun (WGS) entry which is preliminary data.</text>
</comment>
<accession>A0A0D8ITZ1</accession>
<reference evidence="4 7" key="3">
    <citation type="submission" date="2019-08" db="EMBL/GenBank/DDBJ databases">
        <title>In-depth cultivation of the pig gut microbiome towards novel bacterial diversity and tailored functional studies.</title>
        <authorList>
            <person name="Wylensek D."/>
            <person name="Hitch T.C.A."/>
            <person name="Clavel T."/>
        </authorList>
    </citation>
    <scope>NUCLEOTIDE SEQUENCE [LARGE SCALE GENOMIC DNA]</scope>
    <source>
        <strain evidence="4 7">WCA3-601-WT-6J</strain>
    </source>
</reference>
<evidence type="ECO:0000313" key="3">
    <source>
        <dbReference type="EMBL" id="KJF38160.1"/>
    </source>
</evidence>
<dbReference type="Proteomes" id="UP000431913">
    <property type="component" value="Unassembled WGS sequence"/>
</dbReference>
<gene>
    <name evidence="4" type="ORF">FYJ76_16950</name>
    <name evidence="5" type="ORF">GMD52_16750</name>
    <name evidence="3" type="ORF">TQ39_19725</name>
</gene>
<dbReference type="Proteomes" id="UP000032483">
    <property type="component" value="Unassembled WGS sequence"/>
</dbReference>
<dbReference type="EMBL" id="VUNJ01000041">
    <property type="protein sequence ID" value="MST93600.1"/>
    <property type="molecule type" value="Genomic_DNA"/>
</dbReference>
<name>A0A0D8ITZ1_9FIRM</name>
<evidence type="ECO:0000313" key="6">
    <source>
        <dbReference type="Proteomes" id="UP000032483"/>
    </source>
</evidence>
<dbReference type="GeneID" id="42858752"/>
<dbReference type="InterPro" id="IPR025377">
    <property type="entry name" value="DUF4367"/>
</dbReference>
<keyword evidence="1" id="KW-0472">Membrane</keyword>
<evidence type="ECO:0000256" key="1">
    <source>
        <dbReference type="SAM" id="Phobius"/>
    </source>
</evidence>
<dbReference type="EMBL" id="JXXK01000076">
    <property type="protein sequence ID" value="KJF38160.1"/>
    <property type="molecule type" value="Genomic_DNA"/>
</dbReference>